<proteinExistence type="predicted"/>
<dbReference type="RefSeq" id="WP_067392849.1">
    <property type="nucleotide sequence ID" value="NZ_JXKH01000003.1"/>
</dbReference>
<comment type="caution">
    <text evidence="1">The sequence shown here is derived from an EMBL/GenBank/DDBJ whole genome shotgun (WGS) entry which is preliminary data.</text>
</comment>
<sequence length="117" mass="13538">MKLIETPVNSNLNLASFYPNITQYVFGDKAIKLFKFYSLDRTQIIYADTYDKVTLILVNTKKKITKHEIDIAIKRLLHTTREYVSIDVNVKNEMVAAGFQFSAPRKDIIRIELPLAE</sequence>
<dbReference type="Pfam" id="PF08860">
    <property type="entry name" value="DUF1827"/>
    <property type="match status" value="1"/>
</dbReference>
<dbReference type="Proteomes" id="UP000181884">
    <property type="component" value="Unassembled WGS sequence"/>
</dbReference>
<dbReference type="Gene3D" id="3.40.1720.10">
    <property type="entry name" value="Streptococcus thermophilus LMG 18311 protein like"/>
    <property type="match status" value="1"/>
</dbReference>
<accession>A0A1L8RH29</accession>
<gene>
    <name evidence="1" type="ORF">RU97_GL001662</name>
</gene>
<evidence type="ECO:0000313" key="1">
    <source>
        <dbReference type="EMBL" id="OJG19044.1"/>
    </source>
</evidence>
<dbReference type="EMBL" id="JXKH01000003">
    <property type="protein sequence ID" value="OJG19044.1"/>
    <property type="molecule type" value="Genomic_DNA"/>
</dbReference>
<protein>
    <recommendedName>
        <fullName evidence="3">DUF1827 domain-containing protein</fullName>
    </recommendedName>
</protein>
<dbReference type="AlphaFoldDB" id="A0A1L8RH29"/>
<evidence type="ECO:0000313" key="2">
    <source>
        <dbReference type="Proteomes" id="UP000181884"/>
    </source>
</evidence>
<reference evidence="1 2" key="1">
    <citation type="submission" date="2014-12" db="EMBL/GenBank/DDBJ databases">
        <title>Draft genome sequences of 29 type strains of Enterococci.</title>
        <authorList>
            <person name="Zhong Z."/>
            <person name="Sun Z."/>
            <person name="Liu W."/>
            <person name="Zhang W."/>
            <person name="Zhang H."/>
        </authorList>
    </citation>
    <scope>NUCLEOTIDE SEQUENCE [LARGE SCALE GENOMIC DNA]</scope>
    <source>
        <strain evidence="1 2">DSM 17029</strain>
    </source>
</reference>
<dbReference type="InterPro" id="IPR038226">
    <property type="entry name" value="LMG18311-like_sf"/>
</dbReference>
<dbReference type="InterPro" id="IPR014959">
    <property type="entry name" value="DUF1827"/>
</dbReference>
<name>A0A1L8RH29_9ENTE</name>
<evidence type="ECO:0008006" key="3">
    <source>
        <dbReference type="Google" id="ProtNLM"/>
    </source>
</evidence>
<keyword evidence="2" id="KW-1185">Reference proteome</keyword>
<organism evidence="1 2">
    <name type="scientific">Enterococcus canis</name>
    <dbReference type="NCBI Taxonomy" id="214095"/>
    <lineage>
        <taxon>Bacteria</taxon>
        <taxon>Bacillati</taxon>
        <taxon>Bacillota</taxon>
        <taxon>Bacilli</taxon>
        <taxon>Lactobacillales</taxon>
        <taxon>Enterococcaceae</taxon>
        <taxon>Enterococcus</taxon>
    </lineage>
</organism>
<dbReference type="STRING" id="214095.RU97_GL001662"/>